<evidence type="ECO:0000313" key="3">
    <source>
        <dbReference type="EMBL" id="PWB84787.1"/>
    </source>
</evidence>
<dbReference type="PANTHER" id="PTHR37477:SF1">
    <property type="entry name" value="COBALT-PRECORRIN-5A HYDROLASE"/>
    <property type="match status" value="1"/>
</dbReference>
<dbReference type="InterPro" id="IPR036518">
    <property type="entry name" value="CobE/GbiG_C_sf"/>
</dbReference>
<dbReference type="InterPro" id="IPR002750">
    <property type="entry name" value="CobE/GbiG_C"/>
</dbReference>
<dbReference type="InterPro" id="IPR038029">
    <property type="entry name" value="GbiG_N_sf"/>
</dbReference>
<feature type="domain" description="Cobalamin synthesis G N-terminal" evidence="2">
    <location>
        <begin position="46"/>
        <end position="122"/>
    </location>
</feature>
<sequence length="338" mass="37608">MKIAIISVTDKGKSLSQKLKNILDKDSTVILTDIYYKNVKKSMPILFDKYDAIIAIMASGILIRSIAPLINSKITDPAILNMDENGKYVISVLSGHMGGANKLTVKIANLINSEAIITTATDVNHKLGIDTIANDLFLDIKNPQSIVNFNKAILKDKKIIIQTNDKFIEDYISKNTLEINLLIENNNNNLKQDEIIVVCNDTILKLHKRKIVVGIGCRRNKSSKDILTAIEQSLRDLNLPLSRIDLLTSAEIKKDEKGLLELSEKLNIPIHFVELDKLKLFKSDIVQESEFVKSKFGIIGVCEPSALISAGFDSQLIYKKTVYDGVTISIAVSKKEIN</sequence>
<accession>A0A2U1S5L0</accession>
<dbReference type="GO" id="GO:0009236">
    <property type="term" value="P:cobalamin biosynthetic process"/>
    <property type="evidence" value="ECO:0007669"/>
    <property type="project" value="InterPro"/>
</dbReference>
<evidence type="ECO:0000259" key="2">
    <source>
        <dbReference type="Pfam" id="PF11760"/>
    </source>
</evidence>
<dbReference type="Gene3D" id="3.30.420.180">
    <property type="entry name" value="CobE/GbiG C-terminal domain"/>
    <property type="match status" value="1"/>
</dbReference>
<dbReference type="Gene3D" id="3.40.50.11220">
    <property type="match status" value="1"/>
</dbReference>
<dbReference type="Pfam" id="PF01890">
    <property type="entry name" value="CbiG_C"/>
    <property type="match status" value="1"/>
</dbReference>
<dbReference type="Pfam" id="PF11760">
    <property type="entry name" value="CbiG_N"/>
    <property type="match status" value="1"/>
</dbReference>
<keyword evidence="4" id="KW-1185">Reference proteome</keyword>
<organism evidence="3 4">
    <name type="scientific">Methanobrevibacter woesei</name>
    <dbReference type="NCBI Taxonomy" id="190976"/>
    <lineage>
        <taxon>Archaea</taxon>
        <taxon>Methanobacteriati</taxon>
        <taxon>Methanobacteriota</taxon>
        <taxon>Methanomada group</taxon>
        <taxon>Methanobacteria</taxon>
        <taxon>Methanobacteriales</taxon>
        <taxon>Methanobacteriaceae</taxon>
        <taxon>Methanobrevibacter</taxon>
    </lineage>
</organism>
<dbReference type="EMBL" id="MZGU01000007">
    <property type="protein sequence ID" value="PWB84787.1"/>
    <property type="molecule type" value="Genomic_DNA"/>
</dbReference>
<name>A0A2U1S5L0_9EURY</name>
<dbReference type="OrthoDB" id="4722at2157"/>
<feature type="domain" description="CobE/GbiG C-terminal" evidence="1">
    <location>
        <begin position="211"/>
        <end position="331"/>
    </location>
</feature>
<dbReference type="InterPro" id="IPR052553">
    <property type="entry name" value="CbiG_hydrolase"/>
</dbReference>
<dbReference type="Proteomes" id="UP000245577">
    <property type="component" value="Unassembled WGS sequence"/>
</dbReference>
<dbReference type="InterPro" id="IPR021744">
    <property type="entry name" value="CbiG_N"/>
</dbReference>
<evidence type="ECO:0000259" key="1">
    <source>
        <dbReference type="Pfam" id="PF01890"/>
    </source>
</evidence>
<proteinExistence type="predicted"/>
<dbReference type="RefSeq" id="WP_116670330.1">
    <property type="nucleotide sequence ID" value="NZ_MZGU01000007.1"/>
</dbReference>
<evidence type="ECO:0000313" key="4">
    <source>
        <dbReference type="Proteomes" id="UP000245577"/>
    </source>
</evidence>
<comment type="caution">
    <text evidence="3">The sequence shown here is derived from an EMBL/GenBank/DDBJ whole genome shotgun (WGS) entry which is preliminary data.</text>
</comment>
<protein>
    <submittedName>
        <fullName evidence="3">Cobalamin biosynthesis protein CbiG</fullName>
    </submittedName>
</protein>
<dbReference type="AlphaFoldDB" id="A0A2U1S5L0"/>
<dbReference type="PANTHER" id="PTHR37477">
    <property type="entry name" value="COBALT-PRECORRIN-5A HYDROLASE"/>
    <property type="match status" value="1"/>
</dbReference>
<gene>
    <name evidence="3" type="ORF">MBBWO_15530</name>
</gene>
<dbReference type="SUPFAM" id="SSF159672">
    <property type="entry name" value="CbiG N-terminal domain-like"/>
    <property type="match status" value="1"/>
</dbReference>
<reference evidence="3 4" key="1">
    <citation type="submission" date="2017-03" db="EMBL/GenBank/DDBJ databases">
        <title>Genome sequence of Methanobrevibacter wosei.</title>
        <authorList>
            <person name="Poehlein A."/>
            <person name="Seedorf H."/>
            <person name="Daniel R."/>
        </authorList>
    </citation>
    <scope>NUCLEOTIDE SEQUENCE [LARGE SCALE GENOMIC DNA]</scope>
    <source>
        <strain evidence="3 4">DSM 11979</strain>
    </source>
</reference>
<dbReference type="SUPFAM" id="SSF159664">
    <property type="entry name" value="CobE/GbiG C-terminal domain-like"/>
    <property type="match status" value="1"/>
</dbReference>